<dbReference type="InterPro" id="IPR003033">
    <property type="entry name" value="SCP2_sterol-bd_dom"/>
</dbReference>
<dbReference type="OrthoDB" id="10265837at2759"/>
<feature type="region of interest" description="Disordered" evidence="1">
    <location>
        <begin position="185"/>
        <end position="237"/>
    </location>
</feature>
<dbReference type="GO" id="GO:0005829">
    <property type="term" value="C:cytosol"/>
    <property type="evidence" value="ECO:0007669"/>
    <property type="project" value="TreeGrafter"/>
</dbReference>
<dbReference type="SUPFAM" id="SSF55718">
    <property type="entry name" value="SCP-like"/>
    <property type="match status" value="1"/>
</dbReference>
<name>A0A316UE10_9BASI</name>
<feature type="domain" description="SCP2" evidence="2">
    <location>
        <begin position="106"/>
        <end position="178"/>
    </location>
</feature>
<dbReference type="PANTHER" id="PTHR10094:SF25">
    <property type="entry name" value="SCP2 STEROL-BINDING DOMAIN-CONTAINING PROTEIN 1"/>
    <property type="match status" value="1"/>
</dbReference>
<dbReference type="InterPro" id="IPR036527">
    <property type="entry name" value="SCP2_sterol-bd_dom_sf"/>
</dbReference>
<keyword evidence="4" id="KW-1185">Reference proteome</keyword>
<evidence type="ECO:0000256" key="1">
    <source>
        <dbReference type="SAM" id="MobiDB-lite"/>
    </source>
</evidence>
<dbReference type="STRING" id="1684307.A0A316UE10"/>
<dbReference type="PANTHER" id="PTHR10094">
    <property type="entry name" value="STEROL CARRIER PROTEIN 2 SCP-2 FAMILY PROTEIN"/>
    <property type="match status" value="1"/>
</dbReference>
<evidence type="ECO:0000313" key="3">
    <source>
        <dbReference type="EMBL" id="PWN22591.1"/>
    </source>
</evidence>
<dbReference type="Proteomes" id="UP000245942">
    <property type="component" value="Unassembled WGS sequence"/>
</dbReference>
<dbReference type="Pfam" id="PF02036">
    <property type="entry name" value="SCP2"/>
    <property type="match status" value="1"/>
</dbReference>
<evidence type="ECO:0000313" key="4">
    <source>
        <dbReference type="Proteomes" id="UP000245942"/>
    </source>
</evidence>
<evidence type="ECO:0000259" key="2">
    <source>
        <dbReference type="Pfam" id="PF02036"/>
    </source>
</evidence>
<dbReference type="RefSeq" id="XP_025349751.1">
    <property type="nucleotide sequence ID" value="XM_025492031.1"/>
</dbReference>
<feature type="compositionally biased region" description="Basic and acidic residues" evidence="1">
    <location>
        <begin position="15"/>
        <end position="25"/>
    </location>
</feature>
<organism evidence="3 4">
    <name type="scientific">Pseudomicrostroma glucosiphilum</name>
    <dbReference type="NCBI Taxonomy" id="1684307"/>
    <lineage>
        <taxon>Eukaryota</taxon>
        <taxon>Fungi</taxon>
        <taxon>Dikarya</taxon>
        <taxon>Basidiomycota</taxon>
        <taxon>Ustilaginomycotina</taxon>
        <taxon>Exobasidiomycetes</taxon>
        <taxon>Microstromatales</taxon>
        <taxon>Microstromatales incertae sedis</taxon>
        <taxon>Pseudomicrostroma</taxon>
    </lineage>
</organism>
<proteinExistence type="predicted"/>
<dbReference type="EMBL" id="KZ819323">
    <property type="protein sequence ID" value="PWN22591.1"/>
    <property type="molecule type" value="Genomic_DNA"/>
</dbReference>
<dbReference type="AlphaFoldDB" id="A0A316UE10"/>
<protein>
    <recommendedName>
        <fullName evidence="2">SCP2 domain-containing protein</fullName>
    </recommendedName>
</protein>
<reference evidence="3 4" key="1">
    <citation type="journal article" date="2018" name="Mol. Biol. Evol.">
        <title>Broad Genomic Sampling Reveals a Smut Pathogenic Ancestry of the Fungal Clade Ustilaginomycotina.</title>
        <authorList>
            <person name="Kijpornyongpan T."/>
            <person name="Mondo S.J."/>
            <person name="Barry K."/>
            <person name="Sandor L."/>
            <person name="Lee J."/>
            <person name="Lipzen A."/>
            <person name="Pangilinan J."/>
            <person name="LaButti K."/>
            <person name="Hainaut M."/>
            <person name="Henrissat B."/>
            <person name="Grigoriev I.V."/>
            <person name="Spatafora J.W."/>
            <person name="Aime M.C."/>
        </authorList>
    </citation>
    <scope>NUCLEOTIDE SEQUENCE [LARGE SCALE GENOMIC DNA]</scope>
    <source>
        <strain evidence="3 4">MCA 4718</strain>
    </source>
</reference>
<dbReference type="GeneID" id="37013765"/>
<accession>A0A316UE10</accession>
<gene>
    <name evidence="3" type="ORF">BCV69DRAFT_281576</name>
</gene>
<sequence>MSSSSSSSSAAQPISKERQRMRSEAEEALAANPDLNCPGFESSRVFALLDKWIRSPPAGVTRKTLLRNVNTVFQFVVLPTEPIDESNPRTRPTKKSSGGALRPALWYVDLKRTAGIAKGHPPKGILGVRKRADVVIECTDRDLLHMAQGQQHPQKLYNVGRIKLKGDIDRALRIATLLNQERSRLFGVPPAPTPSANESLKAPPGGVDGNWQREGNAEAHLDYGSGAPAPVPDRAKL</sequence>
<dbReference type="Gene3D" id="3.30.1050.10">
    <property type="entry name" value="SCP2 sterol-binding domain"/>
    <property type="match status" value="1"/>
</dbReference>
<feature type="region of interest" description="Disordered" evidence="1">
    <location>
        <begin position="1"/>
        <end position="34"/>
    </location>
</feature>